<dbReference type="EMBL" id="JMIR01000004">
    <property type="protein sequence ID" value="KEO84399.1"/>
    <property type="molecule type" value="Genomic_DNA"/>
</dbReference>
<gene>
    <name evidence="5" type="ORF">EL26_04665</name>
</gene>
<dbReference type="Gene3D" id="1.10.260.40">
    <property type="entry name" value="lambda repressor-like DNA-binding domains"/>
    <property type="match status" value="1"/>
</dbReference>
<evidence type="ECO:0000259" key="4">
    <source>
        <dbReference type="PROSITE" id="PS50943"/>
    </source>
</evidence>
<dbReference type="eggNOG" id="COG0457">
    <property type="taxonomic scope" value="Bacteria"/>
</dbReference>
<dbReference type="AlphaFoldDB" id="A0A074LTI9"/>
<dbReference type="InterPro" id="IPR011990">
    <property type="entry name" value="TPR-like_helical_dom_sf"/>
</dbReference>
<dbReference type="InterPro" id="IPR010982">
    <property type="entry name" value="Lambda_DNA-bd_dom_sf"/>
</dbReference>
<dbReference type="PROSITE" id="PS50943">
    <property type="entry name" value="HTH_CROC1"/>
    <property type="match status" value="1"/>
</dbReference>
<dbReference type="SUPFAM" id="SSF48452">
    <property type="entry name" value="TPR-like"/>
    <property type="match status" value="3"/>
</dbReference>
<keyword evidence="1" id="KW-0677">Repeat</keyword>
<dbReference type="SMART" id="SM00028">
    <property type="entry name" value="TPR"/>
    <property type="match status" value="4"/>
</dbReference>
<dbReference type="CDD" id="cd00093">
    <property type="entry name" value="HTH_XRE"/>
    <property type="match status" value="1"/>
</dbReference>
<sequence length="444" mass="51377">MSEPLLTIGQRVKRRRAERGMSQAELAEGICSHQTVSLLETDKHTPSADILRKLAEKLLMPLHEIVRNRESELDVKLQTEIAKIYVEQGEYDLALQLVCELDARADVTESQQIQLTLLRAECLMRTRQAKTAIEMLVRLKHRLEAVRDMDDLFMAEFYNKLGNAYYYASNMIYAHTHYMQALEACGQVPGTEMRQAEFKFNLGTACMWLGFYSDAMAYISEAHEYFDEMSDPHRLAAALFQMGLLHKQMGEYGQAEAFLQQSLHLYRSQRVVEMAYRVRQQYASFFLAETDPERAVRELQECLKEFEQAGDHARVVHSCAKIASLYIDLNRLKEANHYLILAFDRIEETSMQADPRYVYAFQVFAKYSYQTKDYAQAIEYSLQASEQYERMGLQRDSADTLQICVLAYRAQGNLNKAFNMLMKANESLQRSQEVVCLQEGRNVH</sequence>
<dbReference type="PROSITE" id="PS50005">
    <property type="entry name" value="TPR"/>
    <property type="match status" value="1"/>
</dbReference>
<evidence type="ECO:0000313" key="5">
    <source>
        <dbReference type="EMBL" id="KEO84399.1"/>
    </source>
</evidence>
<name>A0A074LTI9_9BACL</name>
<dbReference type="OrthoDB" id="252257at2"/>
<evidence type="ECO:0000256" key="2">
    <source>
        <dbReference type="ARBA" id="ARBA00022803"/>
    </source>
</evidence>
<dbReference type="Gene3D" id="1.25.40.10">
    <property type="entry name" value="Tetratricopeptide repeat domain"/>
    <property type="match status" value="2"/>
</dbReference>
<feature type="repeat" description="TPR" evidence="3">
    <location>
        <begin position="236"/>
        <end position="269"/>
    </location>
</feature>
<dbReference type="InterPro" id="IPR019734">
    <property type="entry name" value="TPR_rpt"/>
</dbReference>
<feature type="domain" description="HTH cro/C1-type" evidence="4">
    <location>
        <begin position="12"/>
        <end position="65"/>
    </location>
</feature>
<dbReference type="SUPFAM" id="SSF47413">
    <property type="entry name" value="lambda repressor-like DNA-binding domains"/>
    <property type="match status" value="1"/>
</dbReference>
<reference evidence="5 6" key="1">
    <citation type="journal article" date="2013" name="Int. J. Syst. Evol. Microbiol.">
        <title>Tumebacillus flagellatus sp. nov., an alpha-amylase/pullulanase-producing bacterium isolated from cassava wastewater.</title>
        <authorList>
            <person name="Wang Q."/>
            <person name="Xie N."/>
            <person name="Qin Y."/>
            <person name="Shen N."/>
            <person name="Zhu J."/>
            <person name="Mi H."/>
            <person name="Huang R."/>
        </authorList>
    </citation>
    <scope>NUCLEOTIDE SEQUENCE [LARGE SCALE GENOMIC DNA]</scope>
    <source>
        <strain evidence="5 6">GST4</strain>
    </source>
</reference>
<evidence type="ECO:0000256" key="3">
    <source>
        <dbReference type="PROSITE-ProRule" id="PRU00339"/>
    </source>
</evidence>
<dbReference type="SMART" id="SM00530">
    <property type="entry name" value="HTH_XRE"/>
    <property type="match status" value="1"/>
</dbReference>
<dbReference type="Pfam" id="PF01381">
    <property type="entry name" value="HTH_3"/>
    <property type="match status" value="1"/>
</dbReference>
<dbReference type="InterPro" id="IPR001387">
    <property type="entry name" value="Cro/C1-type_HTH"/>
</dbReference>
<dbReference type="STRING" id="1157490.EL26_04665"/>
<keyword evidence="6" id="KW-1185">Reference proteome</keyword>
<dbReference type="GO" id="GO:0003677">
    <property type="term" value="F:DNA binding"/>
    <property type="evidence" value="ECO:0007669"/>
    <property type="project" value="InterPro"/>
</dbReference>
<comment type="caution">
    <text evidence="5">The sequence shown here is derived from an EMBL/GenBank/DDBJ whole genome shotgun (WGS) entry which is preliminary data.</text>
</comment>
<organism evidence="5 6">
    <name type="scientific">Tumebacillus flagellatus</name>
    <dbReference type="NCBI Taxonomy" id="1157490"/>
    <lineage>
        <taxon>Bacteria</taxon>
        <taxon>Bacillati</taxon>
        <taxon>Bacillota</taxon>
        <taxon>Bacilli</taxon>
        <taxon>Bacillales</taxon>
        <taxon>Alicyclobacillaceae</taxon>
        <taxon>Tumebacillus</taxon>
    </lineage>
</organism>
<dbReference type="Pfam" id="PF13424">
    <property type="entry name" value="TPR_12"/>
    <property type="match status" value="1"/>
</dbReference>
<evidence type="ECO:0000313" key="6">
    <source>
        <dbReference type="Proteomes" id="UP000027931"/>
    </source>
</evidence>
<protein>
    <recommendedName>
        <fullName evidence="4">HTH cro/C1-type domain-containing protein</fullName>
    </recommendedName>
</protein>
<dbReference type="RefSeq" id="WP_038084976.1">
    <property type="nucleotide sequence ID" value="NZ_JMIR01000004.1"/>
</dbReference>
<evidence type="ECO:0000256" key="1">
    <source>
        <dbReference type="ARBA" id="ARBA00022737"/>
    </source>
</evidence>
<dbReference type="Proteomes" id="UP000027931">
    <property type="component" value="Unassembled WGS sequence"/>
</dbReference>
<dbReference type="PANTHER" id="PTHR45641">
    <property type="entry name" value="TETRATRICOPEPTIDE REPEAT PROTEIN (AFU_ORTHOLOGUE AFUA_6G03870)"/>
    <property type="match status" value="1"/>
</dbReference>
<dbReference type="PANTHER" id="PTHR45641:SF19">
    <property type="entry name" value="NEPHROCYSTIN-3"/>
    <property type="match status" value="1"/>
</dbReference>
<dbReference type="eggNOG" id="COG1396">
    <property type="taxonomic scope" value="Bacteria"/>
</dbReference>
<accession>A0A074LTI9</accession>
<keyword evidence="2 3" id="KW-0802">TPR repeat</keyword>
<proteinExistence type="predicted"/>